<evidence type="ECO:0000313" key="4">
    <source>
        <dbReference type="Proteomes" id="UP000754563"/>
    </source>
</evidence>
<dbReference type="AlphaFoldDB" id="A0A955L9J5"/>
<dbReference type="InterPro" id="IPR014051">
    <property type="entry name" value="Phosphoesterase_HXTX"/>
</dbReference>
<name>A0A955L9J5_9BACT</name>
<accession>A0A955L9J5</accession>
<proteinExistence type="predicted"/>
<gene>
    <name evidence="3" type="primary">thpR</name>
    <name evidence="3" type="ORF">KC717_05895</name>
</gene>
<dbReference type="PANTHER" id="PTHR35561:SF1">
    <property type="entry name" value="RNA 2',3'-CYCLIC PHOSPHODIESTERASE"/>
    <property type="match status" value="1"/>
</dbReference>
<dbReference type="Gene3D" id="3.90.1140.10">
    <property type="entry name" value="Cyclic phosphodiesterase"/>
    <property type="match status" value="1"/>
</dbReference>
<dbReference type="Pfam" id="PF02834">
    <property type="entry name" value="LigT_PEase"/>
    <property type="match status" value="1"/>
</dbReference>
<feature type="domain" description="Phosphoesterase HXTX" evidence="2">
    <location>
        <begin position="10"/>
        <end position="78"/>
    </location>
</feature>
<reference evidence="3" key="2">
    <citation type="journal article" date="2021" name="Microbiome">
        <title>Successional dynamics and alternative stable states in a saline activated sludge microbial community over 9 years.</title>
        <authorList>
            <person name="Wang Y."/>
            <person name="Ye J."/>
            <person name="Ju F."/>
            <person name="Liu L."/>
            <person name="Boyd J.A."/>
            <person name="Deng Y."/>
            <person name="Parks D.H."/>
            <person name="Jiang X."/>
            <person name="Yin X."/>
            <person name="Woodcroft B.J."/>
            <person name="Tyson G.W."/>
            <person name="Hugenholtz P."/>
            <person name="Polz M.F."/>
            <person name="Zhang T."/>
        </authorList>
    </citation>
    <scope>NUCLEOTIDE SEQUENCE</scope>
    <source>
        <strain evidence="3">HKST-UBA11</strain>
    </source>
</reference>
<evidence type="ECO:0000256" key="1">
    <source>
        <dbReference type="ARBA" id="ARBA00022801"/>
    </source>
</evidence>
<evidence type="ECO:0000259" key="2">
    <source>
        <dbReference type="Pfam" id="PF02834"/>
    </source>
</evidence>
<protein>
    <submittedName>
        <fullName evidence="3">RNA 2',3'-cyclic phosphodiesterase</fullName>
    </submittedName>
</protein>
<dbReference type="GO" id="GO:0004113">
    <property type="term" value="F:2',3'-cyclic-nucleotide 3'-phosphodiesterase activity"/>
    <property type="evidence" value="ECO:0007669"/>
    <property type="project" value="InterPro"/>
</dbReference>
<dbReference type="InterPro" id="IPR009097">
    <property type="entry name" value="Cyclic_Pdiesterase"/>
</dbReference>
<dbReference type="EMBL" id="JAGQLH010000086">
    <property type="protein sequence ID" value="MCA9386152.1"/>
    <property type="molecule type" value="Genomic_DNA"/>
</dbReference>
<dbReference type="PANTHER" id="PTHR35561">
    <property type="entry name" value="RNA 2',3'-CYCLIC PHOSPHODIESTERASE"/>
    <property type="match status" value="1"/>
</dbReference>
<dbReference type="Proteomes" id="UP000754563">
    <property type="component" value="Unassembled WGS sequence"/>
</dbReference>
<dbReference type="InterPro" id="IPR004175">
    <property type="entry name" value="RNA_CPDase"/>
</dbReference>
<dbReference type="NCBIfam" id="TIGR02258">
    <property type="entry name" value="2_5_ligase"/>
    <property type="match status" value="1"/>
</dbReference>
<keyword evidence="1" id="KW-0378">Hydrolase</keyword>
<dbReference type="SUPFAM" id="SSF55144">
    <property type="entry name" value="LigT-like"/>
    <property type="match status" value="1"/>
</dbReference>
<reference evidence="3" key="1">
    <citation type="submission" date="2020-04" db="EMBL/GenBank/DDBJ databases">
        <authorList>
            <person name="Zhang T."/>
        </authorList>
    </citation>
    <scope>NUCLEOTIDE SEQUENCE</scope>
    <source>
        <strain evidence="3">HKST-UBA11</strain>
    </source>
</reference>
<dbReference type="GO" id="GO:0008664">
    <property type="term" value="F:RNA 2',3'-cyclic 3'-phosphodiesterase activity"/>
    <property type="evidence" value="ECO:0007669"/>
    <property type="project" value="InterPro"/>
</dbReference>
<evidence type="ECO:0000313" key="3">
    <source>
        <dbReference type="EMBL" id="MCA9386152.1"/>
    </source>
</evidence>
<sequence length="193" mass="22331">MRLFVAIYPDDQTKAYIRDCKQFLAKNKRNFRFTPMDQVHITIKFLGADVNVDTFEEYSKDFQNRVAGYKTFEYQIKQPRLGFKAQTKPHILHLPVQPNESLDELTDLATESAKLFSAAQIVRTRERKKLIHHITMARVKSGLSKAFTRDFKEKLLNLPHPEFASRAEGISLIESTLSPTGPTYRELIKVPFV</sequence>
<comment type="caution">
    <text evidence="3">The sequence shown here is derived from an EMBL/GenBank/DDBJ whole genome shotgun (WGS) entry which is preliminary data.</text>
</comment>
<organism evidence="3 4">
    <name type="scientific">Candidatus Dojkabacteria bacterium</name>
    <dbReference type="NCBI Taxonomy" id="2099670"/>
    <lineage>
        <taxon>Bacteria</taxon>
        <taxon>Candidatus Dojkabacteria</taxon>
    </lineage>
</organism>